<sequence length="860" mass="91384">MSEGRVLERETELATLTDAARLAAGGSGSVVLVSGEAGIGKSSLVRELRHELPPDARLLVGQCDDLATPRVLGPIRDLAGSVGPDLARALRHTGGRDALFTALLDELDWSGHATVLVVEDVHWADEATLDLLRYLVRRVADLPAVLLLTYRDDEVDGGHPLRRLLAGAAGAPATRLPLRALSAAAVRDLCVGTSADPDVVLSLTAGNPFLVREVLESPDGGVPASVVDLVLARLHRLDPSTRDAVERLSVVTSTVDRALVDALVPGGLTALAAAEDHGLLVVEPRRVYFRHEITRRAVVDALPAARRTALNAAALAAFEGTAADPAQLVHHAAGAGDVAAVVRHGPAAARAAASGGAHREAAAHLRLVLGHREHFPDTELVELLEASAFECYTVGDQGRSAMTDQAEAVELRRTLGDPVALGASLRWLSRICWWCGDRPGAEAAGAEAVEVLTSTGHRRELALAYSNTSQLAMLADRCDEATEAARRAIDLAREVDEPAVLTHALNNLGTALWSGGDASGQAIVEQALEVAVAQGLSEHASRAYCNLAWQLLLDLRPREAARHVEAGIRHAEQAEHVVFWKYLHVERGLVALADTRWEDAVADARVGLDATNPIRCTALFVLGRTTLRTGNPAQDLVDECWSLGQALDELQRTAPAAALACEAAWLRGDLATVREVGRPSYDEATRLGSRSWRTELGHWLVLAGERVDLSDLDHPYAALARGDWRAAASGWERAGYPYEEATALTHAPEVDVALDGLARLDALGAVALANRVRDDLRERGVRVPRGPSAATRGNVGGLTPRQVDVLGLVAQGLSNAEIADRLVLSVRTVDHHVAAILQKLGSHTRSEAVGRAAELGWATG</sequence>
<comment type="caution">
    <text evidence="4">The sequence shown here is derived from an EMBL/GenBank/DDBJ whole genome shotgun (WGS) entry which is preliminary data.</text>
</comment>
<dbReference type="Proteomes" id="UP001501771">
    <property type="component" value="Unassembled WGS sequence"/>
</dbReference>
<evidence type="ECO:0000256" key="1">
    <source>
        <dbReference type="ARBA" id="ARBA00022741"/>
    </source>
</evidence>
<dbReference type="PROSITE" id="PS00622">
    <property type="entry name" value="HTH_LUXR_1"/>
    <property type="match status" value="1"/>
</dbReference>
<dbReference type="RefSeq" id="WP_344150505.1">
    <property type="nucleotide sequence ID" value="NZ_BAAAQR010000004.1"/>
</dbReference>
<dbReference type="Pfam" id="PF00196">
    <property type="entry name" value="GerE"/>
    <property type="match status" value="1"/>
</dbReference>
<dbReference type="EMBL" id="BAAAQR010000004">
    <property type="protein sequence ID" value="GAA2144754.1"/>
    <property type="molecule type" value="Genomic_DNA"/>
</dbReference>
<reference evidence="5" key="1">
    <citation type="journal article" date="2019" name="Int. J. Syst. Evol. Microbiol.">
        <title>The Global Catalogue of Microorganisms (GCM) 10K type strain sequencing project: providing services to taxonomists for standard genome sequencing and annotation.</title>
        <authorList>
            <consortium name="The Broad Institute Genomics Platform"/>
            <consortium name="The Broad Institute Genome Sequencing Center for Infectious Disease"/>
            <person name="Wu L."/>
            <person name="Ma J."/>
        </authorList>
    </citation>
    <scope>NUCLEOTIDE SEQUENCE [LARGE SCALE GENOMIC DNA]</scope>
    <source>
        <strain evidence="5">JCM 16022</strain>
    </source>
</reference>
<dbReference type="PRINTS" id="PR00038">
    <property type="entry name" value="HTHLUXR"/>
</dbReference>
<dbReference type="InterPro" id="IPR027417">
    <property type="entry name" value="P-loop_NTPase"/>
</dbReference>
<dbReference type="InterPro" id="IPR016032">
    <property type="entry name" value="Sig_transdc_resp-reg_C-effctor"/>
</dbReference>
<dbReference type="InterPro" id="IPR011990">
    <property type="entry name" value="TPR-like_helical_dom_sf"/>
</dbReference>
<dbReference type="Pfam" id="PF13191">
    <property type="entry name" value="AAA_16"/>
    <property type="match status" value="1"/>
</dbReference>
<dbReference type="SMART" id="SM00421">
    <property type="entry name" value="HTH_LUXR"/>
    <property type="match status" value="1"/>
</dbReference>
<dbReference type="InterPro" id="IPR000792">
    <property type="entry name" value="Tscrpt_reg_LuxR_C"/>
</dbReference>
<keyword evidence="1" id="KW-0547">Nucleotide-binding</keyword>
<name>A0ABP5LGC2_9ACTN</name>
<protein>
    <submittedName>
        <fullName evidence="4">AAA family ATPase</fullName>
    </submittedName>
</protein>
<keyword evidence="5" id="KW-1185">Reference proteome</keyword>
<dbReference type="PANTHER" id="PTHR16305">
    <property type="entry name" value="TESTICULAR SOLUBLE ADENYLYL CYCLASE"/>
    <property type="match status" value="1"/>
</dbReference>
<feature type="domain" description="HTH luxR-type" evidence="3">
    <location>
        <begin position="791"/>
        <end position="856"/>
    </location>
</feature>
<evidence type="ECO:0000259" key="3">
    <source>
        <dbReference type="PROSITE" id="PS50043"/>
    </source>
</evidence>
<dbReference type="InterPro" id="IPR036388">
    <property type="entry name" value="WH-like_DNA-bd_sf"/>
</dbReference>
<dbReference type="SUPFAM" id="SSF46894">
    <property type="entry name" value="C-terminal effector domain of the bipartite response regulators"/>
    <property type="match status" value="1"/>
</dbReference>
<dbReference type="PANTHER" id="PTHR16305:SF35">
    <property type="entry name" value="TRANSCRIPTIONAL ACTIVATOR DOMAIN"/>
    <property type="match status" value="1"/>
</dbReference>
<dbReference type="InterPro" id="IPR041664">
    <property type="entry name" value="AAA_16"/>
</dbReference>
<dbReference type="Gene3D" id="1.10.10.10">
    <property type="entry name" value="Winged helix-like DNA-binding domain superfamily/Winged helix DNA-binding domain"/>
    <property type="match status" value="1"/>
</dbReference>
<organism evidence="4 5">
    <name type="scientific">Nocardioides koreensis</name>
    <dbReference type="NCBI Taxonomy" id="433651"/>
    <lineage>
        <taxon>Bacteria</taxon>
        <taxon>Bacillati</taxon>
        <taxon>Actinomycetota</taxon>
        <taxon>Actinomycetes</taxon>
        <taxon>Propionibacteriales</taxon>
        <taxon>Nocardioidaceae</taxon>
        <taxon>Nocardioides</taxon>
    </lineage>
</organism>
<dbReference type="CDD" id="cd06170">
    <property type="entry name" value="LuxR_C_like"/>
    <property type="match status" value="1"/>
</dbReference>
<dbReference type="SUPFAM" id="SSF52540">
    <property type="entry name" value="P-loop containing nucleoside triphosphate hydrolases"/>
    <property type="match status" value="1"/>
</dbReference>
<dbReference type="PROSITE" id="PS50043">
    <property type="entry name" value="HTH_LUXR_2"/>
    <property type="match status" value="1"/>
</dbReference>
<evidence type="ECO:0000256" key="2">
    <source>
        <dbReference type="ARBA" id="ARBA00022840"/>
    </source>
</evidence>
<dbReference type="Gene3D" id="1.25.40.10">
    <property type="entry name" value="Tetratricopeptide repeat domain"/>
    <property type="match status" value="1"/>
</dbReference>
<accession>A0ABP5LGC2</accession>
<keyword evidence="2" id="KW-0067">ATP-binding</keyword>
<gene>
    <name evidence="4" type="ORF">GCM10009844_18700</name>
</gene>
<dbReference type="SUPFAM" id="SSF48452">
    <property type="entry name" value="TPR-like"/>
    <property type="match status" value="1"/>
</dbReference>
<evidence type="ECO:0000313" key="5">
    <source>
        <dbReference type="Proteomes" id="UP001501771"/>
    </source>
</evidence>
<proteinExistence type="predicted"/>
<dbReference type="Gene3D" id="3.40.50.300">
    <property type="entry name" value="P-loop containing nucleotide triphosphate hydrolases"/>
    <property type="match status" value="1"/>
</dbReference>
<evidence type="ECO:0000313" key="4">
    <source>
        <dbReference type="EMBL" id="GAA2144754.1"/>
    </source>
</evidence>